<accession>A0A7J3JSV3</accession>
<evidence type="ECO:0000313" key="1">
    <source>
        <dbReference type="EMBL" id="HGQ18923.1"/>
    </source>
</evidence>
<organism evidence="1">
    <name type="scientific">Ignisphaera aggregans</name>
    <dbReference type="NCBI Taxonomy" id="334771"/>
    <lineage>
        <taxon>Archaea</taxon>
        <taxon>Thermoproteota</taxon>
        <taxon>Thermoprotei</taxon>
        <taxon>Desulfurococcales</taxon>
        <taxon>Desulfurococcaceae</taxon>
        <taxon>Ignisphaera</taxon>
    </lineage>
</organism>
<proteinExistence type="predicted"/>
<name>A0A7J3JSV3_9CREN</name>
<dbReference type="EMBL" id="DTBZ01000152">
    <property type="protein sequence ID" value="HGQ18923.1"/>
    <property type="molecule type" value="Genomic_DNA"/>
</dbReference>
<dbReference type="AlphaFoldDB" id="A0A7J3JSV3"/>
<gene>
    <name evidence="1" type="ORF">ENU30_08140</name>
</gene>
<sequence length="158" mass="18340">MPDKAPSQQQKTKELKTFSVQIVTLDQIRNDKRKLILIYMIKSLKEVSEKGLTYLINYLKEEKKIDLGYNIIKIGNKIIVKELNDDIKLLLYVGIVEMDPKSKKLRLTSSGQEFLENTKIIDKDVEQLLQLVEEYRNKIIAIDEEISLISMNISGRRA</sequence>
<comment type="caution">
    <text evidence="1">The sequence shown here is derived from an EMBL/GenBank/DDBJ whole genome shotgun (WGS) entry which is preliminary data.</text>
</comment>
<protein>
    <submittedName>
        <fullName evidence="1">Uncharacterized protein</fullName>
    </submittedName>
</protein>
<reference evidence="1" key="1">
    <citation type="journal article" date="2020" name="mSystems">
        <title>Genome- and Community-Level Interaction Insights into Carbon Utilization and Element Cycling Functions of Hydrothermarchaeota in Hydrothermal Sediment.</title>
        <authorList>
            <person name="Zhou Z."/>
            <person name="Liu Y."/>
            <person name="Xu W."/>
            <person name="Pan J."/>
            <person name="Luo Z.H."/>
            <person name="Li M."/>
        </authorList>
    </citation>
    <scope>NUCLEOTIDE SEQUENCE [LARGE SCALE GENOMIC DNA]</scope>
    <source>
        <strain evidence="1">SpSt-657</strain>
    </source>
</reference>